<accession>A0A2T0S2S4</accession>
<gene>
    <name evidence="3" type="ORF">CLV70_110301</name>
</gene>
<evidence type="ECO:0000313" key="4">
    <source>
        <dbReference type="Proteomes" id="UP000239209"/>
    </source>
</evidence>
<comment type="caution">
    <text evidence="3">The sequence shown here is derived from an EMBL/GenBank/DDBJ whole genome shotgun (WGS) entry which is preliminary data.</text>
</comment>
<dbReference type="SUPFAM" id="SSF54593">
    <property type="entry name" value="Glyoxalase/Bleomycin resistance protein/Dihydroxybiphenyl dioxygenase"/>
    <property type="match status" value="1"/>
</dbReference>
<organism evidence="3 4">
    <name type="scientific">Pseudosporangium ferrugineum</name>
    <dbReference type="NCBI Taxonomy" id="439699"/>
    <lineage>
        <taxon>Bacteria</taxon>
        <taxon>Bacillati</taxon>
        <taxon>Actinomycetota</taxon>
        <taxon>Actinomycetes</taxon>
        <taxon>Micromonosporales</taxon>
        <taxon>Micromonosporaceae</taxon>
        <taxon>Pseudosporangium</taxon>
    </lineage>
</organism>
<dbReference type="InterPro" id="IPR041581">
    <property type="entry name" value="Glyoxalase_6"/>
</dbReference>
<dbReference type="AlphaFoldDB" id="A0A2T0S2S4"/>
<dbReference type="CDD" id="cd06587">
    <property type="entry name" value="VOC"/>
    <property type="match status" value="1"/>
</dbReference>
<evidence type="ECO:0000313" key="3">
    <source>
        <dbReference type="EMBL" id="PRY27714.1"/>
    </source>
</evidence>
<feature type="domain" description="VOC" evidence="2">
    <location>
        <begin position="15"/>
        <end position="131"/>
    </location>
</feature>
<dbReference type="Gene3D" id="3.10.180.10">
    <property type="entry name" value="2,3-Dihydroxybiphenyl 1,2-Dioxygenase, domain 1"/>
    <property type="match status" value="1"/>
</dbReference>
<dbReference type="EMBL" id="PVZG01000010">
    <property type="protein sequence ID" value="PRY27714.1"/>
    <property type="molecule type" value="Genomic_DNA"/>
</dbReference>
<feature type="region of interest" description="Disordered" evidence="1">
    <location>
        <begin position="69"/>
        <end position="89"/>
    </location>
</feature>
<evidence type="ECO:0000259" key="2">
    <source>
        <dbReference type="PROSITE" id="PS51819"/>
    </source>
</evidence>
<dbReference type="Proteomes" id="UP000239209">
    <property type="component" value="Unassembled WGS sequence"/>
</dbReference>
<proteinExistence type="predicted"/>
<keyword evidence="4" id="KW-1185">Reference proteome</keyword>
<sequence>MTRVSRGYATPMTSRIAQWTLDVQDVAVMARFWAGALGYRVEAGDDGSAKLYPPEDAPPGAQTVWLQASAGPKSGKNRNHPDLVSAAGDPAGEVERLLGLGARRADVGQTGEEGFTVLADPEGNEFCVLHGPPS</sequence>
<dbReference type="PROSITE" id="PS51819">
    <property type="entry name" value="VOC"/>
    <property type="match status" value="1"/>
</dbReference>
<name>A0A2T0S2S4_9ACTN</name>
<dbReference type="PANTHER" id="PTHR35908">
    <property type="entry name" value="HYPOTHETICAL FUSION PROTEIN"/>
    <property type="match status" value="1"/>
</dbReference>
<dbReference type="InterPro" id="IPR037523">
    <property type="entry name" value="VOC_core"/>
</dbReference>
<dbReference type="InterPro" id="IPR029068">
    <property type="entry name" value="Glyas_Bleomycin-R_OHBP_Dase"/>
</dbReference>
<protein>
    <recommendedName>
        <fullName evidence="2">VOC domain-containing protein</fullName>
    </recommendedName>
</protein>
<dbReference type="Pfam" id="PF18029">
    <property type="entry name" value="Glyoxalase_6"/>
    <property type="match status" value="1"/>
</dbReference>
<evidence type="ECO:0000256" key="1">
    <source>
        <dbReference type="SAM" id="MobiDB-lite"/>
    </source>
</evidence>
<reference evidence="3 4" key="1">
    <citation type="submission" date="2018-03" db="EMBL/GenBank/DDBJ databases">
        <title>Genomic Encyclopedia of Archaeal and Bacterial Type Strains, Phase II (KMG-II): from individual species to whole genera.</title>
        <authorList>
            <person name="Goeker M."/>
        </authorList>
    </citation>
    <scope>NUCLEOTIDE SEQUENCE [LARGE SCALE GENOMIC DNA]</scope>
    <source>
        <strain evidence="3 4">DSM 45348</strain>
    </source>
</reference>
<dbReference type="PANTHER" id="PTHR35908:SF1">
    <property type="entry name" value="CONSERVED PROTEIN"/>
    <property type="match status" value="1"/>
</dbReference>